<evidence type="ECO:0000313" key="7">
    <source>
        <dbReference type="EMBL" id="ARJ24346.1"/>
    </source>
</evidence>
<evidence type="ECO:0000256" key="2">
    <source>
        <dbReference type="ARBA" id="ARBA00022475"/>
    </source>
</evidence>
<name>A0A084IX30_BACMY</name>
<dbReference type="EMBL" id="CP020743">
    <property type="protein sequence ID" value="ARJ24346.1"/>
    <property type="molecule type" value="Genomic_DNA"/>
</dbReference>
<keyword evidence="16" id="KW-1185">Reference proteome</keyword>
<reference evidence="11 16" key="5">
    <citation type="submission" date="2020-12" db="EMBL/GenBank/DDBJ databases">
        <title>FDA dAtabase for Regulatory Grade micrObial Sequences (FDA-ARGOS): Supporting development and validation of Infectious Disease Dx tests.</title>
        <authorList>
            <person name="Nelson B."/>
            <person name="Plummer A."/>
            <person name="Tallon L."/>
            <person name="Sadzewicz L."/>
            <person name="Zhao X."/>
            <person name="Boylan J."/>
            <person name="Ott S."/>
            <person name="Bowen H."/>
            <person name="Vavikolanu K."/>
            <person name="Mehta A."/>
            <person name="Aluvathingal J."/>
            <person name="Nadendla S."/>
            <person name="Myers T."/>
            <person name="Yan Y."/>
            <person name="Sichtig H."/>
        </authorList>
    </citation>
    <scope>NUCLEOTIDE SEQUENCE [LARGE SCALE GENOMIC DNA]</scope>
    <source>
        <strain evidence="11 16">FDAARGOS_924</strain>
    </source>
</reference>
<evidence type="ECO:0000313" key="14">
    <source>
        <dbReference type="Proteomes" id="UP000194131"/>
    </source>
</evidence>
<dbReference type="EMBL" id="MRWU01000004">
    <property type="protein sequence ID" value="OSX93999.1"/>
    <property type="molecule type" value="Genomic_DNA"/>
</dbReference>
<gene>
    <name evidence="7" type="ORF">B7492_25430</name>
    <name evidence="10" type="ORF">BACWE_04250</name>
    <name evidence="11" type="ORF">I6G81_23800</name>
    <name evidence="8" type="ORF">III_00735</name>
    <name evidence="9" type="ORF">S3E15_04098</name>
</gene>
<evidence type="ECO:0000256" key="1">
    <source>
        <dbReference type="ARBA" id="ARBA00004651"/>
    </source>
</evidence>
<dbReference type="InterPro" id="IPR005598">
    <property type="entry name" value="ATP_synth_I"/>
</dbReference>
<dbReference type="KEGG" id="bmyo:BG05_1268"/>
<evidence type="ECO:0000313" key="13">
    <source>
        <dbReference type="Proteomes" id="UP000192932"/>
    </source>
</evidence>
<keyword evidence="3 6" id="KW-0812">Transmembrane</keyword>
<evidence type="ECO:0000313" key="16">
    <source>
        <dbReference type="Proteomes" id="UP000596196"/>
    </source>
</evidence>
<evidence type="ECO:0000313" key="10">
    <source>
        <dbReference type="EMBL" id="PJN72572.1"/>
    </source>
</evidence>
<comment type="subcellular location">
    <subcellularLocation>
        <location evidence="1">Cell membrane</location>
        <topology evidence="1">Multi-pass membrane protein</topology>
    </subcellularLocation>
</comment>
<dbReference type="PANTHER" id="PTHR40035">
    <property type="entry name" value="ATP SYNTHASE PROTEIN I"/>
    <property type="match status" value="1"/>
</dbReference>
<sequence>MISLSLKSFKVQSYYLLGILLLGWMLTPFSAHFLGAGIGLIVSMYCVWILGRRIEKLGDSIVKKTKAPTLGMFNRFAAAILGAIIMYEIEHHMVMWAFAVGILGGYFLIVINLGYYSMKDEEELTKG</sequence>
<evidence type="ECO:0000313" key="12">
    <source>
        <dbReference type="Proteomes" id="UP000006976"/>
    </source>
</evidence>
<reference evidence="9 14" key="3">
    <citation type="submission" date="2016-12" db="EMBL/GenBank/DDBJ databases">
        <title>Genome Sequences of Twelve Sporeforming Bacillus Species Isolated from Foods.</title>
        <authorList>
            <person name="De Jong A."/>
            <person name="Holsappel S."/>
            <person name="Kuipers O.P."/>
        </authorList>
    </citation>
    <scope>NUCLEOTIDE SEQUENCE [LARGE SCALE GENOMIC DNA]</scope>
    <source>
        <strain evidence="9 14">S3E15</strain>
    </source>
</reference>
<dbReference type="Pfam" id="PF03899">
    <property type="entry name" value="ATP-synt_I"/>
    <property type="match status" value="1"/>
</dbReference>
<dbReference type="InterPro" id="IPR039072">
    <property type="entry name" value="ATP_synth_I_Bacilli"/>
</dbReference>
<accession>A0A0B5SDN3</accession>
<dbReference type="Proteomes" id="UP000236165">
    <property type="component" value="Unassembled WGS sequence"/>
</dbReference>
<feature type="transmembrane region" description="Helical" evidence="6">
    <location>
        <begin position="33"/>
        <end position="51"/>
    </location>
</feature>
<evidence type="ECO:0000313" key="11">
    <source>
        <dbReference type="EMBL" id="QQA15396.1"/>
    </source>
</evidence>
<dbReference type="Proteomes" id="UP000006976">
    <property type="component" value="Unassembled WGS sequence"/>
</dbReference>
<dbReference type="PANTHER" id="PTHR40035:SF1">
    <property type="entry name" value="ATP SYNTHASE PROTEIN I"/>
    <property type="match status" value="1"/>
</dbReference>
<accession>A0A084IX30</accession>
<dbReference type="GeneID" id="66265675"/>
<proteinExistence type="predicted"/>
<organism evidence="9 14">
    <name type="scientific">Bacillus mycoides</name>
    <dbReference type="NCBI Taxonomy" id="1405"/>
    <lineage>
        <taxon>Bacteria</taxon>
        <taxon>Bacillati</taxon>
        <taxon>Bacillota</taxon>
        <taxon>Bacilli</taxon>
        <taxon>Bacillales</taxon>
        <taxon>Bacillaceae</taxon>
        <taxon>Bacillus</taxon>
        <taxon>Bacillus cereus group</taxon>
    </lineage>
</organism>
<dbReference type="GO" id="GO:0005886">
    <property type="term" value="C:plasma membrane"/>
    <property type="evidence" value="ECO:0007669"/>
    <property type="project" value="UniProtKB-SubCell"/>
</dbReference>
<reference evidence="7 13" key="4">
    <citation type="submission" date="2017-04" db="EMBL/GenBank/DDBJ databases">
        <title>The Characteristic of a Fine Plant Growth-Promoting Rhizobacteria Bacillus mycoides Gnyt1 and its Whole Genome Sequencing Analysis.</title>
        <authorList>
            <person name="Li J.H."/>
            <person name="Yao T."/>
        </authorList>
    </citation>
    <scope>NUCLEOTIDE SEQUENCE [LARGE SCALE GENOMIC DNA]</scope>
    <source>
        <strain evidence="7 13">Gnyt1</strain>
    </source>
</reference>
<evidence type="ECO:0000313" key="8">
    <source>
        <dbReference type="EMBL" id="EJR44577.1"/>
    </source>
</evidence>
<keyword evidence="2" id="KW-1003">Cell membrane</keyword>
<dbReference type="RefSeq" id="WP_002129542.1">
    <property type="nucleotide sequence ID" value="NZ_CM125442.1"/>
</dbReference>
<feature type="transmembrane region" description="Helical" evidence="6">
    <location>
        <begin position="95"/>
        <end position="116"/>
    </location>
</feature>
<keyword evidence="5 6" id="KW-0472">Membrane</keyword>
<dbReference type="Proteomes" id="UP000194131">
    <property type="component" value="Unassembled WGS sequence"/>
</dbReference>
<evidence type="ECO:0000256" key="4">
    <source>
        <dbReference type="ARBA" id="ARBA00022989"/>
    </source>
</evidence>
<evidence type="ECO:0000256" key="5">
    <source>
        <dbReference type="ARBA" id="ARBA00023136"/>
    </source>
</evidence>
<keyword evidence="4 6" id="KW-1133">Transmembrane helix</keyword>
<protein>
    <submittedName>
        <fullName evidence="7">ATP synthase subunit I</fullName>
    </submittedName>
</protein>
<evidence type="ECO:0000313" key="15">
    <source>
        <dbReference type="Proteomes" id="UP000236165"/>
    </source>
</evidence>
<evidence type="ECO:0000256" key="6">
    <source>
        <dbReference type="SAM" id="Phobius"/>
    </source>
</evidence>
<dbReference type="AlphaFoldDB" id="A0A084IX30"/>
<evidence type="ECO:0000256" key="3">
    <source>
        <dbReference type="ARBA" id="ARBA00022692"/>
    </source>
</evidence>
<feature type="transmembrane region" description="Helical" evidence="6">
    <location>
        <begin position="72"/>
        <end position="89"/>
    </location>
</feature>
<evidence type="ECO:0000313" key="9">
    <source>
        <dbReference type="EMBL" id="OSX93999.1"/>
    </source>
</evidence>
<accession>J8IH72</accession>
<dbReference type="Proteomes" id="UP000596196">
    <property type="component" value="Chromosome"/>
</dbReference>
<reference evidence="10 15" key="2">
    <citation type="submission" date="2016-10" db="EMBL/GenBank/DDBJ databases">
        <title>Genome Sequence of Bacillus weihenstephanensis GM6LP.</title>
        <authorList>
            <person name="Poehlein A."/>
            <person name="Wemheuer F."/>
            <person name="Hollensteiner J."/>
            <person name="Wemheuer B."/>
        </authorList>
    </citation>
    <scope>NUCLEOTIDE SEQUENCE [LARGE SCALE GENOMIC DNA]</scope>
    <source>
        <strain evidence="10 15">GM6LP</strain>
    </source>
</reference>
<dbReference type="EMBL" id="MKZQ01000007">
    <property type="protein sequence ID" value="PJN72572.1"/>
    <property type="molecule type" value="Genomic_DNA"/>
</dbReference>
<dbReference type="EMBL" id="AHEV01000005">
    <property type="protein sequence ID" value="EJR44577.1"/>
    <property type="molecule type" value="Genomic_DNA"/>
</dbReference>
<reference evidence="8 12" key="1">
    <citation type="submission" date="2012-04" db="EMBL/GenBank/DDBJ databases">
        <title>The Genome Sequence of Bacillus cereus VD078.</title>
        <authorList>
            <consortium name="The Broad Institute Genome Sequencing Platform"/>
            <consortium name="The Broad Institute Genome Sequencing Center for Infectious Disease"/>
            <person name="Feldgarden M."/>
            <person name="Van der Auwera G.A."/>
            <person name="Mahillon J."/>
            <person name="Duprez V."/>
            <person name="Timmery S."/>
            <person name="Mattelet C."/>
            <person name="Dierick K."/>
            <person name="Sun M."/>
            <person name="Yu Z."/>
            <person name="Zhu L."/>
            <person name="Hu X."/>
            <person name="Shank E.B."/>
            <person name="Swiecicka I."/>
            <person name="Hansen B.M."/>
            <person name="Andrup L."/>
            <person name="Young S.K."/>
            <person name="Zeng Q."/>
            <person name="Gargeya S."/>
            <person name="Fitzgerald M."/>
            <person name="Haas B."/>
            <person name="Abouelleil A."/>
            <person name="Alvarado L."/>
            <person name="Arachchi H.M."/>
            <person name="Berlin A."/>
            <person name="Chapman S.B."/>
            <person name="Goldberg J."/>
            <person name="Griggs A."/>
            <person name="Gujja S."/>
            <person name="Hansen M."/>
            <person name="Howarth C."/>
            <person name="Imamovic A."/>
            <person name="Larimer J."/>
            <person name="McCowen C."/>
            <person name="Montmayeur A."/>
            <person name="Murphy C."/>
            <person name="Neiman D."/>
            <person name="Pearson M."/>
            <person name="Priest M."/>
            <person name="Roberts A."/>
            <person name="Saif S."/>
            <person name="Shea T."/>
            <person name="Sisk P."/>
            <person name="Sykes S."/>
            <person name="Wortman J."/>
            <person name="Nusbaum C."/>
            <person name="Birren B."/>
        </authorList>
    </citation>
    <scope>NUCLEOTIDE SEQUENCE [LARGE SCALE GENOMIC DNA]</scope>
    <source>
        <strain evidence="8 12">VD078</strain>
    </source>
</reference>
<dbReference type="Proteomes" id="UP000192932">
    <property type="component" value="Chromosome"/>
</dbReference>
<dbReference type="EMBL" id="CP065877">
    <property type="protein sequence ID" value="QQA15396.1"/>
    <property type="molecule type" value="Genomic_DNA"/>
</dbReference>